<gene>
    <name evidence="1" type="ORF">GXM_05800</name>
</gene>
<dbReference type="Proteomes" id="UP000326678">
    <property type="component" value="Chromosome Gxm1"/>
</dbReference>
<organism evidence="1 2">
    <name type="scientific">Nostoc sphaeroides CCNUC1</name>
    <dbReference type="NCBI Taxonomy" id="2653204"/>
    <lineage>
        <taxon>Bacteria</taxon>
        <taxon>Bacillati</taxon>
        <taxon>Cyanobacteriota</taxon>
        <taxon>Cyanophyceae</taxon>
        <taxon>Nostocales</taxon>
        <taxon>Nostocaceae</taxon>
        <taxon>Nostoc</taxon>
    </lineage>
</organism>
<accession>A0A5P8W6F6</accession>
<dbReference type="EMBL" id="CP045226">
    <property type="protein sequence ID" value="QFS48308.1"/>
    <property type="molecule type" value="Genomic_DNA"/>
</dbReference>
<dbReference type="KEGG" id="nsh:GXM_05800"/>
<keyword evidence="2" id="KW-1185">Reference proteome</keyword>
<evidence type="ECO:0000313" key="1">
    <source>
        <dbReference type="EMBL" id="QFS48308.1"/>
    </source>
</evidence>
<name>A0A5P8W6F6_9NOSO</name>
<protein>
    <submittedName>
        <fullName evidence="1">Uncharacterized protein</fullName>
    </submittedName>
</protein>
<evidence type="ECO:0000313" key="2">
    <source>
        <dbReference type="Proteomes" id="UP000326678"/>
    </source>
</evidence>
<proteinExistence type="predicted"/>
<sequence>MNFSVTQEILINVGFRSSTQPTQFKVFGSNPSVLNYKLIIISSRCFQGDRHGKSHVVTTFAFASIVGHYE</sequence>
<reference evidence="1 2" key="1">
    <citation type="submission" date="2019-10" db="EMBL/GenBank/DDBJ databases">
        <title>Genomic and transcriptomic insights into the perfect genentic adaptation of a filamentous nitrogen-fixing cyanobacterium to rice fields.</title>
        <authorList>
            <person name="Chen Z."/>
        </authorList>
    </citation>
    <scope>NUCLEOTIDE SEQUENCE [LARGE SCALE GENOMIC DNA]</scope>
    <source>
        <strain evidence="1">CCNUC1</strain>
    </source>
</reference>
<dbReference type="AlphaFoldDB" id="A0A5P8W6F6"/>